<evidence type="ECO:0000313" key="1">
    <source>
        <dbReference type="EMBL" id="NFV80299.1"/>
    </source>
</evidence>
<proteinExistence type="predicted"/>
<dbReference type="EMBL" id="JAAIYP010000036">
    <property type="protein sequence ID" value="NFV80299.1"/>
    <property type="molecule type" value="Genomic_DNA"/>
</dbReference>
<sequence>MRTKPMFRRLMAALPHEGERRFQADGVSLQITRHDTPFTIISVLVKDNGHNAWVTVESDAGDITLHHPRNVDLVDKALDKFL</sequence>
<comment type="caution">
    <text evidence="1">The sequence shown here is derived from an EMBL/GenBank/DDBJ whole genome shotgun (WGS) entry which is preliminary data.</text>
</comment>
<protein>
    <submittedName>
        <fullName evidence="1">Uncharacterized protein</fullName>
    </submittedName>
</protein>
<keyword evidence="2" id="KW-1185">Reference proteome</keyword>
<dbReference type="Proteomes" id="UP000480684">
    <property type="component" value="Unassembled WGS sequence"/>
</dbReference>
<organism evidence="1 2">
    <name type="scientific">Magnetospirillum aberrantis SpK</name>
    <dbReference type="NCBI Taxonomy" id="908842"/>
    <lineage>
        <taxon>Bacteria</taxon>
        <taxon>Pseudomonadati</taxon>
        <taxon>Pseudomonadota</taxon>
        <taxon>Alphaproteobacteria</taxon>
        <taxon>Rhodospirillales</taxon>
        <taxon>Rhodospirillaceae</taxon>
        <taxon>Magnetospirillum</taxon>
    </lineage>
</organism>
<evidence type="ECO:0000313" key="2">
    <source>
        <dbReference type="Proteomes" id="UP000480684"/>
    </source>
</evidence>
<gene>
    <name evidence="1" type="ORF">G4223_09265</name>
</gene>
<dbReference type="AlphaFoldDB" id="A0A7C9QUD3"/>
<accession>A0A7C9QUD3</accession>
<dbReference type="RefSeq" id="WP_163678303.1">
    <property type="nucleotide sequence ID" value="NZ_JAAIYP010000036.1"/>
</dbReference>
<reference evidence="1 2" key="1">
    <citation type="submission" date="2020-02" db="EMBL/GenBank/DDBJ databases">
        <authorList>
            <person name="Dziuba M."/>
            <person name="Kuznetsov B."/>
            <person name="Mardanov A."/>
            <person name="Ravin N."/>
            <person name="Grouzdev D."/>
        </authorList>
    </citation>
    <scope>NUCLEOTIDE SEQUENCE [LARGE SCALE GENOMIC DNA]</scope>
    <source>
        <strain evidence="1 2">SpK</strain>
    </source>
</reference>
<name>A0A7C9QUD3_9PROT</name>